<dbReference type="AlphaFoldDB" id="A0A319DD39"/>
<reference evidence="1 2" key="1">
    <citation type="submission" date="2018-02" db="EMBL/GenBank/DDBJ databases">
        <title>The genomes of Aspergillus section Nigri reveals drivers in fungal speciation.</title>
        <authorList>
            <consortium name="DOE Joint Genome Institute"/>
            <person name="Vesth T.C."/>
            <person name="Nybo J."/>
            <person name="Theobald S."/>
            <person name="Brandl J."/>
            <person name="Frisvad J.C."/>
            <person name="Nielsen K.F."/>
            <person name="Lyhne E.K."/>
            <person name="Kogle M.E."/>
            <person name="Kuo A."/>
            <person name="Riley R."/>
            <person name="Clum A."/>
            <person name="Nolan M."/>
            <person name="Lipzen A."/>
            <person name="Salamov A."/>
            <person name="Henrissat B."/>
            <person name="Wiebenga A."/>
            <person name="De vries R.P."/>
            <person name="Grigoriev I.V."/>
            <person name="Mortensen U.H."/>
            <person name="Andersen M.R."/>
            <person name="Baker S.E."/>
        </authorList>
    </citation>
    <scope>NUCLEOTIDE SEQUENCE [LARGE SCALE GENOMIC DNA]</scope>
    <source>
        <strain evidence="1 2">CBS 707.79</strain>
    </source>
</reference>
<sequence>MEHRLPTRGVLLPDDHEEIKRESSIERPKPTMSPVDLMDLSASLKILPVPTLTDALEATSTKLTELAKVVEKGNSLALFTGLQLASQKPRDPETVAKESLTTMELEQYESWKRMTESHGNMHSGESRGETMKLPGFNWETNLAPVPQGAQSMKKFTKRAAAMDIVFGHQGATPEHAAWLTSNMIFILPLIKAVTKVSNIGEHLESTKDPHMRGLTDMEVAELETVRKLLSIVDKNRNREMEKIHRLMRSINESMSVLKARAEALEKK</sequence>
<name>A0A319DD39_9EURO</name>
<dbReference type="OrthoDB" id="4812032at2759"/>
<accession>A0A319DD39</accession>
<evidence type="ECO:0000313" key="2">
    <source>
        <dbReference type="Proteomes" id="UP000247810"/>
    </source>
</evidence>
<dbReference type="VEuPathDB" id="FungiDB:BO71DRAFT_449450"/>
<dbReference type="Proteomes" id="UP000247810">
    <property type="component" value="Unassembled WGS sequence"/>
</dbReference>
<gene>
    <name evidence="1" type="ORF">BO71DRAFT_449450</name>
</gene>
<organism evidence="1 2">
    <name type="scientific">Aspergillus ellipticus CBS 707.79</name>
    <dbReference type="NCBI Taxonomy" id="1448320"/>
    <lineage>
        <taxon>Eukaryota</taxon>
        <taxon>Fungi</taxon>
        <taxon>Dikarya</taxon>
        <taxon>Ascomycota</taxon>
        <taxon>Pezizomycotina</taxon>
        <taxon>Eurotiomycetes</taxon>
        <taxon>Eurotiomycetidae</taxon>
        <taxon>Eurotiales</taxon>
        <taxon>Aspergillaceae</taxon>
        <taxon>Aspergillus</taxon>
        <taxon>Aspergillus subgen. Circumdati</taxon>
    </lineage>
</organism>
<keyword evidence="2" id="KW-1185">Reference proteome</keyword>
<protein>
    <submittedName>
        <fullName evidence="1">Uncharacterized protein</fullName>
    </submittedName>
</protein>
<evidence type="ECO:0000313" key="1">
    <source>
        <dbReference type="EMBL" id="PYH95305.1"/>
    </source>
</evidence>
<proteinExistence type="predicted"/>
<dbReference type="EMBL" id="KZ825855">
    <property type="protein sequence ID" value="PYH95305.1"/>
    <property type="molecule type" value="Genomic_DNA"/>
</dbReference>